<dbReference type="Gene3D" id="6.20.220.20">
    <property type="entry name" value="Recombination protein O, zinc-binding domain"/>
    <property type="match status" value="1"/>
</dbReference>
<keyword evidence="10" id="KW-1185">Reference proteome</keyword>
<comment type="similarity">
    <text evidence="1 7">Belongs to the RecO family.</text>
</comment>
<evidence type="ECO:0000256" key="3">
    <source>
        <dbReference type="ARBA" id="ARBA00022763"/>
    </source>
</evidence>
<keyword evidence="4 7" id="KW-0233">DNA recombination</keyword>
<keyword evidence="5 7" id="KW-0234">DNA repair</keyword>
<evidence type="ECO:0000256" key="7">
    <source>
        <dbReference type="HAMAP-Rule" id="MF_00201"/>
    </source>
</evidence>
<evidence type="ECO:0000256" key="6">
    <source>
        <dbReference type="ARBA" id="ARBA00033409"/>
    </source>
</evidence>
<gene>
    <name evidence="7 9" type="primary">recO</name>
    <name evidence="9" type="ORF">ACFP81_03270</name>
</gene>
<dbReference type="HAMAP" id="MF_00201">
    <property type="entry name" value="RecO"/>
    <property type="match status" value="1"/>
</dbReference>
<dbReference type="PANTHER" id="PTHR33991:SF1">
    <property type="entry name" value="DNA REPAIR PROTEIN RECO"/>
    <property type="match status" value="1"/>
</dbReference>
<keyword evidence="3 7" id="KW-0227">DNA damage</keyword>
<dbReference type="InterPro" id="IPR037278">
    <property type="entry name" value="ARFGAP/RecO"/>
</dbReference>
<comment type="caution">
    <text evidence="9">The sequence shown here is derived from an EMBL/GenBank/DDBJ whole genome shotgun (WGS) entry which is preliminary data.</text>
</comment>
<dbReference type="InterPro" id="IPR012340">
    <property type="entry name" value="NA-bd_OB-fold"/>
</dbReference>
<evidence type="ECO:0000313" key="9">
    <source>
        <dbReference type="EMBL" id="MFC6591143.1"/>
    </source>
</evidence>
<evidence type="ECO:0000313" key="10">
    <source>
        <dbReference type="Proteomes" id="UP001596297"/>
    </source>
</evidence>
<dbReference type="EMBL" id="JBHSWD010000001">
    <property type="protein sequence ID" value="MFC6591143.1"/>
    <property type="molecule type" value="Genomic_DNA"/>
</dbReference>
<dbReference type="InterPro" id="IPR003717">
    <property type="entry name" value="RecO"/>
</dbReference>
<dbReference type="Gene3D" id="2.40.50.140">
    <property type="entry name" value="Nucleic acid-binding proteins"/>
    <property type="match status" value="1"/>
</dbReference>
<dbReference type="SUPFAM" id="SSF57863">
    <property type="entry name" value="ArfGap/RecO-like zinc finger"/>
    <property type="match status" value="1"/>
</dbReference>
<reference evidence="10" key="1">
    <citation type="journal article" date="2019" name="Int. J. Syst. Evol. Microbiol.">
        <title>The Global Catalogue of Microorganisms (GCM) 10K type strain sequencing project: providing services to taxonomists for standard genome sequencing and annotation.</title>
        <authorList>
            <consortium name="The Broad Institute Genomics Platform"/>
            <consortium name="The Broad Institute Genome Sequencing Center for Infectious Disease"/>
            <person name="Wu L."/>
            <person name="Ma J."/>
        </authorList>
    </citation>
    <scope>NUCLEOTIDE SEQUENCE [LARGE SCALE GENOMIC DNA]</scope>
    <source>
        <strain evidence="10">CGMCC 1.15772</strain>
    </source>
</reference>
<accession>A0ABW1YAD1</accession>
<dbReference type="RefSeq" id="WP_380082151.1">
    <property type="nucleotide sequence ID" value="NZ_JBHSWD010000001.1"/>
</dbReference>
<evidence type="ECO:0000256" key="2">
    <source>
        <dbReference type="ARBA" id="ARBA00021310"/>
    </source>
</evidence>
<proteinExistence type="inferred from homology"/>
<feature type="domain" description="DNA replication/recombination mediator RecO N-terminal" evidence="8">
    <location>
        <begin position="6"/>
        <end position="81"/>
    </location>
</feature>
<name>A0ABW1YAD1_9DEIO</name>
<dbReference type="NCBIfam" id="TIGR00613">
    <property type="entry name" value="reco"/>
    <property type="match status" value="1"/>
</dbReference>
<dbReference type="Pfam" id="PF11967">
    <property type="entry name" value="RecO_N"/>
    <property type="match status" value="1"/>
</dbReference>
<protein>
    <recommendedName>
        <fullName evidence="2 7">DNA repair protein RecO</fullName>
    </recommendedName>
    <alternativeName>
        <fullName evidence="6 7">Recombination protein O</fullName>
    </alternativeName>
</protein>
<evidence type="ECO:0000256" key="4">
    <source>
        <dbReference type="ARBA" id="ARBA00023172"/>
    </source>
</evidence>
<dbReference type="Proteomes" id="UP001596297">
    <property type="component" value="Unassembled WGS sequence"/>
</dbReference>
<evidence type="ECO:0000256" key="5">
    <source>
        <dbReference type="ARBA" id="ARBA00023204"/>
    </source>
</evidence>
<dbReference type="Gene3D" id="1.20.1440.120">
    <property type="entry name" value="Recombination protein O, C-terminal domain"/>
    <property type="match status" value="1"/>
</dbReference>
<comment type="function">
    <text evidence="7">Involved in DNA repair and RecF pathway recombination.</text>
</comment>
<dbReference type="InterPro" id="IPR022572">
    <property type="entry name" value="DNA_rep/recomb_RecO_N"/>
</dbReference>
<dbReference type="Pfam" id="PF02565">
    <property type="entry name" value="RecO_C"/>
    <property type="match status" value="1"/>
</dbReference>
<evidence type="ECO:0000256" key="1">
    <source>
        <dbReference type="ARBA" id="ARBA00007452"/>
    </source>
</evidence>
<evidence type="ECO:0000259" key="8">
    <source>
        <dbReference type="Pfam" id="PF11967"/>
    </source>
</evidence>
<dbReference type="PANTHER" id="PTHR33991">
    <property type="entry name" value="DNA REPAIR PROTEIN RECO"/>
    <property type="match status" value="1"/>
</dbReference>
<dbReference type="InterPro" id="IPR042242">
    <property type="entry name" value="RecO_C"/>
</dbReference>
<organism evidence="9 10">
    <name type="scientific">Deinococcus lacus</name>
    <dbReference type="NCBI Taxonomy" id="392561"/>
    <lineage>
        <taxon>Bacteria</taxon>
        <taxon>Thermotogati</taxon>
        <taxon>Deinococcota</taxon>
        <taxon>Deinococci</taxon>
        <taxon>Deinococcales</taxon>
        <taxon>Deinococcaceae</taxon>
        <taxon>Deinococcus</taxon>
    </lineage>
</organism>
<sequence>MPPRTTNRSGIVLRRRVTPAGDIMVSLLTPQGKVRAIVRSGLRRNGLNSAHASRLSLFHHVGLQLYQTPNGDLATVQQAVLEGALPTLAQPERHTYAHLSAELAELLFQEGEQSSEAFELVAGALRGIAHHPDPEWVALVMTHKLLGLAGFVPRVSQCARCGAADPAHPDPHGGLLLCRACSGLPPLPAATLDFRRSVMRRSVRASMETPLPPEFRPELWRSLERFVTLQVGQLRSWPQFQGSGLRAPA</sequence>
<dbReference type="SUPFAM" id="SSF50249">
    <property type="entry name" value="Nucleic acid-binding proteins"/>
    <property type="match status" value="1"/>
</dbReference>